<dbReference type="PANTHER" id="PTHR11571:SF224">
    <property type="entry name" value="HEMATOPOIETIC PROSTAGLANDIN D SYNTHASE"/>
    <property type="match status" value="1"/>
</dbReference>
<keyword evidence="7" id="KW-1185">Reference proteome</keyword>
<evidence type="ECO:0000256" key="1">
    <source>
        <dbReference type="ARBA" id="ARBA00012452"/>
    </source>
</evidence>
<dbReference type="Gene3D" id="3.40.50.2000">
    <property type="entry name" value="Glycogen Phosphorylase B"/>
    <property type="match status" value="2"/>
</dbReference>
<dbReference type="InterPro" id="IPR050213">
    <property type="entry name" value="GST_superfamily"/>
</dbReference>
<dbReference type="InterPro" id="IPR004045">
    <property type="entry name" value="Glutathione_S-Trfase_N"/>
</dbReference>
<dbReference type="SUPFAM" id="SSF52833">
    <property type="entry name" value="Thioredoxin-like"/>
    <property type="match status" value="1"/>
</dbReference>
<dbReference type="Pfam" id="PF13417">
    <property type="entry name" value="GST_N_3"/>
    <property type="match status" value="1"/>
</dbReference>
<organism evidence="6 7">
    <name type="scientific">Oopsacas minuta</name>
    <dbReference type="NCBI Taxonomy" id="111878"/>
    <lineage>
        <taxon>Eukaryota</taxon>
        <taxon>Metazoa</taxon>
        <taxon>Porifera</taxon>
        <taxon>Hexactinellida</taxon>
        <taxon>Hexasterophora</taxon>
        <taxon>Lyssacinosida</taxon>
        <taxon>Leucopsacidae</taxon>
        <taxon>Oopsacas</taxon>
    </lineage>
</organism>
<dbReference type="EMBL" id="JAKMXF010000166">
    <property type="protein sequence ID" value="KAI6655970.1"/>
    <property type="molecule type" value="Genomic_DNA"/>
</dbReference>
<dbReference type="EC" id="2.5.1.18" evidence="1"/>
<protein>
    <recommendedName>
        <fullName evidence="1">glutathione transferase</fullName>
        <ecNumber evidence="1">2.5.1.18</ecNumber>
    </recommendedName>
</protein>
<evidence type="ECO:0000259" key="5">
    <source>
        <dbReference type="PROSITE" id="PS50404"/>
    </source>
</evidence>
<reference evidence="6 7" key="1">
    <citation type="journal article" date="2023" name="BMC Biol.">
        <title>The compact genome of the sponge Oopsacas minuta (Hexactinellida) is lacking key metazoan core genes.</title>
        <authorList>
            <person name="Santini S."/>
            <person name="Schenkelaars Q."/>
            <person name="Jourda C."/>
            <person name="Duchesne M."/>
            <person name="Belahbib H."/>
            <person name="Rocher C."/>
            <person name="Selva M."/>
            <person name="Riesgo A."/>
            <person name="Vervoort M."/>
            <person name="Leys S.P."/>
            <person name="Kodjabachian L."/>
            <person name="Le Bivic A."/>
            <person name="Borchiellini C."/>
            <person name="Claverie J.M."/>
            <person name="Renard E."/>
        </authorList>
    </citation>
    <scope>NUCLEOTIDE SEQUENCE [LARGE SCALE GENOMIC DNA]</scope>
    <source>
        <strain evidence="6">SPO-2</strain>
    </source>
</reference>
<dbReference type="Pfam" id="PF14497">
    <property type="entry name" value="GST_C_3"/>
    <property type="match status" value="1"/>
</dbReference>
<dbReference type="Gene3D" id="3.40.30.10">
    <property type="entry name" value="Glutaredoxin"/>
    <property type="match status" value="1"/>
</dbReference>
<dbReference type="CDD" id="cd03039">
    <property type="entry name" value="GST_N_Sigma_like"/>
    <property type="match status" value="1"/>
</dbReference>
<dbReference type="SFLD" id="SFLDS00019">
    <property type="entry name" value="Glutathione_Transferase_(cytos"/>
    <property type="match status" value="1"/>
</dbReference>
<dbReference type="GO" id="GO:0006749">
    <property type="term" value="P:glutathione metabolic process"/>
    <property type="evidence" value="ECO:0007669"/>
    <property type="project" value="TreeGrafter"/>
</dbReference>
<proteinExistence type="predicted"/>
<name>A0AAV7K589_9METZ</name>
<dbReference type="PROSITE" id="PS50404">
    <property type="entry name" value="GST_NTER"/>
    <property type="match status" value="1"/>
</dbReference>
<sequence length="741" mass="85052">MCEEGTESLPKLYFFWGTGRGELARLILIYVEAKFEDLRCKYLSDEWKELRPKTPLGYLPVYEEGGVQIGGSTAIARYLGEKHNLASSVNWENALLASYVDALMAFIPKIFSLAHAKEEEKPGMIEVFLKNEPEKLKVIEHHIKEDLTFLGNGKTTYAEITVCYICCNIKKYKLDLTLTDTPRMRAICQKIDEIPRIRNYREERGDIMKIVILQIVLLSLTSLLVSITDGLNIMIASGCFWDEVGPNLAVAEELLILGHAVVYASPAECNAWINEYYGVEKLDTDGPGESDMRKTINEYMIETGYGEDTFLSYEADYFLIYRYCDMYQTIHDYLNKNKIDVMFVSFNAIGALFAAEKTGTPVLMNYNSIVLTRLTEYCQQCGYTQALPRLYYSGYLHINLLQEFMVSISWNLAPILMWRIDSIINSKRKEIGLKSYFPKSAILQLQAIYPKVYPMFHPLLRQGMNPPEGRWIVGPLIPKLTGRELNTELEQFITVSDKPVVLISFSELLQLDDIELRNIFNSFTNEKGYRVIWLIDYLQQEILAKFYNNSSISEQKTFNDNLLIEHPSYTRELVRDKKIDLVVTTAGYSYIVEAFVHNKPMILIPVLYEQERIAELIDNLRCGEMLSRSDISDISSSIEDMLVHRVYYNECLEGVKEGISNTRGARLVVEILERMAVKTYVGMNFSFQKSSVPDLINSILAIVLLLLQGALLLLLSIYIIYMLFISDWNDTDKPDQKDKVD</sequence>
<dbReference type="Pfam" id="PF04101">
    <property type="entry name" value="Glyco_tran_28_C"/>
    <property type="match status" value="1"/>
</dbReference>
<evidence type="ECO:0000256" key="3">
    <source>
        <dbReference type="ARBA" id="ARBA00047960"/>
    </source>
</evidence>
<dbReference type="AlphaFoldDB" id="A0AAV7K589"/>
<keyword evidence="2" id="KW-0808">Transferase</keyword>
<dbReference type="SUPFAM" id="SSF53756">
    <property type="entry name" value="UDP-Glycosyltransferase/glycogen phosphorylase"/>
    <property type="match status" value="1"/>
</dbReference>
<dbReference type="InterPro" id="IPR036282">
    <property type="entry name" value="Glutathione-S-Trfase_C_sf"/>
</dbReference>
<keyword evidence="4" id="KW-0472">Membrane</keyword>
<accession>A0AAV7K589</accession>
<keyword evidence="4" id="KW-1133">Transmembrane helix</keyword>
<evidence type="ECO:0000313" key="7">
    <source>
        <dbReference type="Proteomes" id="UP001165289"/>
    </source>
</evidence>
<comment type="catalytic activity">
    <reaction evidence="3">
        <text>RX + glutathione = an S-substituted glutathione + a halide anion + H(+)</text>
        <dbReference type="Rhea" id="RHEA:16437"/>
        <dbReference type="ChEBI" id="CHEBI:15378"/>
        <dbReference type="ChEBI" id="CHEBI:16042"/>
        <dbReference type="ChEBI" id="CHEBI:17792"/>
        <dbReference type="ChEBI" id="CHEBI:57925"/>
        <dbReference type="ChEBI" id="CHEBI:90779"/>
        <dbReference type="EC" id="2.5.1.18"/>
    </reaction>
</comment>
<dbReference type="PANTHER" id="PTHR11571">
    <property type="entry name" value="GLUTATHIONE S-TRANSFERASE"/>
    <property type="match status" value="1"/>
</dbReference>
<dbReference type="SUPFAM" id="SSF47616">
    <property type="entry name" value="GST C-terminal domain-like"/>
    <property type="match status" value="1"/>
</dbReference>
<dbReference type="InterPro" id="IPR036249">
    <property type="entry name" value="Thioredoxin-like_sf"/>
</dbReference>
<evidence type="ECO:0000256" key="4">
    <source>
        <dbReference type="SAM" id="Phobius"/>
    </source>
</evidence>
<dbReference type="GO" id="GO:0004364">
    <property type="term" value="F:glutathione transferase activity"/>
    <property type="evidence" value="ECO:0007669"/>
    <property type="project" value="UniProtKB-EC"/>
</dbReference>
<dbReference type="GO" id="GO:0016758">
    <property type="term" value="F:hexosyltransferase activity"/>
    <property type="evidence" value="ECO:0007669"/>
    <property type="project" value="InterPro"/>
</dbReference>
<dbReference type="InterPro" id="IPR040079">
    <property type="entry name" value="Glutathione_S-Trfase"/>
</dbReference>
<feature type="domain" description="GST N-terminal" evidence="5">
    <location>
        <begin position="8"/>
        <end position="87"/>
    </location>
</feature>
<feature type="transmembrane region" description="Helical" evidence="4">
    <location>
        <begin position="699"/>
        <end position="724"/>
    </location>
</feature>
<keyword evidence="4" id="KW-0812">Transmembrane</keyword>
<dbReference type="InterPro" id="IPR007235">
    <property type="entry name" value="Glyco_trans_28_C"/>
</dbReference>
<evidence type="ECO:0000256" key="2">
    <source>
        <dbReference type="ARBA" id="ARBA00022679"/>
    </source>
</evidence>
<dbReference type="Gene3D" id="1.20.1050.10">
    <property type="match status" value="1"/>
</dbReference>
<dbReference type="Proteomes" id="UP001165289">
    <property type="component" value="Unassembled WGS sequence"/>
</dbReference>
<evidence type="ECO:0000313" key="6">
    <source>
        <dbReference type="EMBL" id="KAI6655970.1"/>
    </source>
</evidence>
<dbReference type="InterPro" id="IPR004046">
    <property type="entry name" value="GST_C"/>
</dbReference>
<gene>
    <name evidence="6" type="ORF">LOD99_1704</name>
</gene>
<comment type="caution">
    <text evidence="6">The sequence shown here is derived from an EMBL/GenBank/DDBJ whole genome shotgun (WGS) entry which is preliminary data.</text>
</comment>